<evidence type="ECO:0000313" key="2">
    <source>
        <dbReference type="Proteomes" id="UP000256964"/>
    </source>
</evidence>
<feature type="non-terminal residue" evidence="1">
    <location>
        <position position="77"/>
    </location>
</feature>
<protein>
    <submittedName>
        <fullName evidence="1">Uncharacterized protein</fullName>
    </submittedName>
</protein>
<name>A0A371D6W4_9APHY</name>
<dbReference type="Proteomes" id="UP000256964">
    <property type="component" value="Unassembled WGS sequence"/>
</dbReference>
<sequence length="77" mass="8921">ITTEHHNEDKELPKKHRKGLEKICADTEVECYAKTKKEVQVSSSTVWDRACGKQSIRDFNTGKRWLEGPEEDTVVEF</sequence>
<proteinExistence type="predicted"/>
<feature type="non-terminal residue" evidence="1">
    <location>
        <position position="1"/>
    </location>
</feature>
<dbReference type="OrthoDB" id="4207519at2759"/>
<reference evidence="1 2" key="1">
    <citation type="journal article" date="2018" name="Biotechnol. Biofuels">
        <title>Integrative visual omics of the white-rot fungus Polyporus brumalis exposes the biotechnological potential of its oxidative enzymes for delignifying raw plant biomass.</title>
        <authorList>
            <person name="Miyauchi S."/>
            <person name="Rancon A."/>
            <person name="Drula E."/>
            <person name="Hage H."/>
            <person name="Chaduli D."/>
            <person name="Favel A."/>
            <person name="Grisel S."/>
            <person name="Henrissat B."/>
            <person name="Herpoel-Gimbert I."/>
            <person name="Ruiz-Duenas F.J."/>
            <person name="Chevret D."/>
            <person name="Hainaut M."/>
            <person name="Lin J."/>
            <person name="Wang M."/>
            <person name="Pangilinan J."/>
            <person name="Lipzen A."/>
            <person name="Lesage-Meessen L."/>
            <person name="Navarro D."/>
            <person name="Riley R."/>
            <person name="Grigoriev I.V."/>
            <person name="Zhou S."/>
            <person name="Raouche S."/>
            <person name="Rosso M.N."/>
        </authorList>
    </citation>
    <scope>NUCLEOTIDE SEQUENCE [LARGE SCALE GENOMIC DNA]</scope>
    <source>
        <strain evidence="1 2">BRFM 1820</strain>
    </source>
</reference>
<keyword evidence="2" id="KW-1185">Reference proteome</keyword>
<dbReference type="EMBL" id="KZ857413">
    <property type="protein sequence ID" value="RDX48265.1"/>
    <property type="molecule type" value="Genomic_DNA"/>
</dbReference>
<gene>
    <name evidence="1" type="ORF">OH76DRAFT_1313506</name>
</gene>
<dbReference type="STRING" id="139420.A0A371D6W4"/>
<organism evidence="1 2">
    <name type="scientific">Lentinus brumalis</name>
    <dbReference type="NCBI Taxonomy" id="2498619"/>
    <lineage>
        <taxon>Eukaryota</taxon>
        <taxon>Fungi</taxon>
        <taxon>Dikarya</taxon>
        <taxon>Basidiomycota</taxon>
        <taxon>Agaricomycotina</taxon>
        <taxon>Agaricomycetes</taxon>
        <taxon>Polyporales</taxon>
        <taxon>Polyporaceae</taxon>
        <taxon>Lentinus</taxon>
    </lineage>
</organism>
<dbReference type="AlphaFoldDB" id="A0A371D6W4"/>
<accession>A0A371D6W4</accession>
<evidence type="ECO:0000313" key="1">
    <source>
        <dbReference type="EMBL" id="RDX48265.1"/>
    </source>
</evidence>